<dbReference type="EMBL" id="DAAYQT010000004">
    <property type="protein sequence ID" value="HAG5356307.1"/>
    <property type="molecule type" value="Genomic_DNA"/>
</dbReference>
<comment type="caution">
    <text evidence="3">The sequence shown here is derived from an EMBL/GenBank/DDBJ whole genome shotgun (WGS) entry which is preliminary data.</text>
</comment>
<keyword evidence="1" id="KW-0812">Transmembrane</keyword>
<accession>A0A765BGP8</accession>
<keyword evidence="1" id="KW-1133">Transmembrane helix</keyword>
<sequence>MMINLIKVLFFLKKPTIKLNEVGLLTLGVARLVLIISSLFIIGFLAQTAGAYIPILKPYSEYLALPSISNNIFLSSFISGLLTMVWGLIGYVILYLTFSLLYFVLLFLGGGFTDE</sequence>
<organism evidence="3">
    <name type="scientific">Salmonella enterica</name>
    <name type="common">Salmonella choleraesuis</name>
    <dbReference type="NCBI Taxonomy" id="28901"/>
    <lineage>
        <taxon>Bacteria</taxon>
        <taxon>Pseudomonadati</taxon>
        <taxon>Pseudomonadota</taxon>
        <taxon>Gammaproteobacteria</taxon>
        <taxon>Enterobacterales</taxon>
        <taxon>Enterobacteriaceae</taxon>
        <taxon>Salmonella</taxon>
    </lineage>
</organism>
<dbReference type="AlphaFoldDB" id="A0A765BGP8"/>
<reference evidence="3" key="1">
    <citation type="journal article" date="2018" name="Genome Biol.">
        <title>SKESA: strategic k-mer extension for scrupulous assemblies.</title>
        <authorList>
            <person name="Souvorov A."/>
            <person name="Agarwala R."/>
            <person name="Lipman D.J."/>
        </authorList>
    </citation>
    <scope>NUCLEOTIDE SEQUENCE</scope>
    <source>
        <strain evidence="3">MA.CK_98/00010293</strain>
        <strain evidence="2">MA.CK_98/00011463</strain>
    </source>
</reference>
<evidence type="ECO:0000256" key="1">
    <source>
        <dbReference type="SAM" id="Phobius"/>
    </source>
</evidence>
<gene>
    <name evidence="3" type="ORF">G8O64_001882</name>
    <name evidence="2" type="ORF">G8V93_001597</name>
</gene>
<evidence type="ECO:0000313" key="3">
    <source>
        <dbReference type="EMBL" id="HAG5356307.1"/>
    </source>
</evidence>
<evidence type="ECO:0000313" key="2">
    <source>
        <dbReference type="EMBL" id="HAG1880163.1"/>
    </source>
</evidence>
<dbReference type="EMBL" id="DAAXOF010000003">
    <property type="protein sequence ID" value="HAG1880163.1"/>
    <property type="molecule type" value="Genomic_DNA"/>
</dbReference>
<keyword evidence="1" id="KW-0472">Membrane</keyword>
<protein>
    <submittedName>
        <fullName evidence="3">Uncharacterized protein</fullName>
    </submittedName>
</protein>
<proteinExistence type="predicted"/>
<reference evidence="3" key="2">
    <citation type="submission" date="2020-02" db="EMBL/GenBank/DDBJ databases">
        <authorList>
            <consortium name="NCBI Pathogen Detection Project"/>
        </authorList>
    </citation>
    <scope>NUCLEOTIDE SEQUENCE</scope>
    <source>
        <strain evidence="3">MA.CK_98/00010293</strain>
        <strain evidence="2">MA.CK_98/00011463</strain>
    </source>
</reference>
<feature type="transmembrane region" description="Helical" evidence="1">
    <location>
        <begin position="88"/>
        <end position="108"/>
    </location>
</feature>
<feature type="transmembrane region" description="Helical" evidence="1">
    <location>
        <begin position="62"/>
        <end position="82"/>
    </location>
</feature>
<name>A0A765BGP8_SALER</name>
<feature type="transmembrane region" description="Helical" evidence="1">
    <location>
        <begin position="32"/>
        <end position="55"/>
    </location>
</feature>